<keyword evidence="4" id="KW-1185">Reference proteome</keyword>
<sequence length="247" mass="25477">MNDAHDPQPDLQHAYDRLGSALEPPRDAGTRIGRRIVVRRHRRRAALAGVAALAVVGGTGAAVALTGSGGRGDVPVATDEGTPATSPLVLTRPDGSTYEFSDVTVSCDPPTTTAGDPMGEGGGKDRVWLWSPIDVTGSEDSDDLAVRRPFVYVEARVAAFDAPRTLELPVDGPGDSGSFPITVFVADPSPGTGGAEANEVSSAVSGEGTIRVLRASCDPTPVLELEVDTSLGSEVDGPSLRLSGSHR</sequence>
<reference evidence="3 4" key="1">
    <citation type="submission" date="2019-12" db="EMBL/GenBank/DDBJ databases">
        <authorList>
            <person name="Kun Z."/>
        </authorList>
    </citation>
    <scope>NUCLEOTIDE SEQUENCE [LARGE SCALE GENOMIC DNA]</scope>
    <source>
        <strain evidence="3 4">YIM 123512</strain>
    </source>
</reference>
<dbReference type="Proteomes" id="UP000473325">
    <property type="component" value="Unassembled WGS sequence"/>
</dbReference>
<keyword evidence="2" id="KW-0812">Transmembrane</keyword>
<proteinExistence type="predicted"/>
<feature type="transmembrane region" description="Helical" evidence="2">
    <location>
        <begin position="45"/>
        <end position="65"/>
    </location>
</feature>
<organism evidence="3 4">
    <name type="scientific">Nocardioides flavescens</name>
    <dbReference type="NCBI Taxonomy" id="2691959"/>
    <lineage>
        <taxon>Bacteria</taxon>
        <taxon>Bacillati</taxon>
        <taxon>Actinomycetota</taxon>
        <taxon>Actinomycetes</taxon>
        <taxon>Propionibacteriales</taxon>
        <taxon>Nocardioidaceae</taxon>
        <taxon>Nocardioides</taxon>
    </lineage>
</organism>
<accession>A0A6L7EUV7</accession>
<dbReference type="AlphaFoldDB" id="A0A6L7EUV7"/>
<evidence type="ECO:0000256" key="2">
    <source>
        <dbReference type="SAM" id="Phobius"/>
    </source>
</evidence>
<name>A0A6L7EUV7_9ACTN</name>
<keyword evidence="2" id="KW-0472">Membrane</keyword>
<comment type="caution">
    <text evidence="3">The sequence shown here is derived from an EMBL/GenBank/DDBJ whole genome shotgun (WGS) entry which is preliminary data.</text>
</comment>
<gene>
    <name evidence="3" type="ORF">GRQ65_06715</name>
</gene>
<evidence type="ECO:0000256" key="1">
    <source>
        <dbReference type="SAM" id="MobiDB-lite"/>
    </source>
</evidence>
<dbReference type="EMBL" id="WUEK01000003">
    <property type="protein sequence ID" value="MXG89238.1"/>
    <property type="molecule type" value="Genomic_DNA"/>
</dbReference>
<protein>
    <submittedName>
        <fullName evidence="3">Uncharacterized protein</fullName>
    </submittedName>
</protein>
<evidence type="ECO:0000313" key="3">
    <source>
        <dbReference type="EMBL" id="MXG89238.1"/>
    </source>
</evidence>
<evidence type="ECO:0000313" key="4">
    <source>
        <dbReference type="Proteomes" id="UP000473325"/>
    </source>
</evidence>
<feature type="region of interest" description="Disordered" evidence="1">
    <location>
        <begin position="228"/>
        <end position="247"/>
    </location>
</feature>
<keyword evidence="2" id="KW-1133">Transmembrane helix</keyword>
<dbReference type="RefSeq" id="WP_160876419.1">
    <property type="nucleotide sequence ID" value="NZ_WUEK01000003.1"/>
</dbReference>